<sequence>MYLRAHLIDTALTREPEGAAPLSAARTAGREPGPSRDDGEALAYSRRELAEREMLRTAGIGPDERSTPHRGSSSTSAGSHEPHRARGDDPLER</sequence>
<dbReference type="Proteomes" id="UP000001318">
    <property type="component" value="Plasmid pCS1"/>
</dbReference>
<organism evidence="2 3">
    <name type="scientific">Clavibacter sepedonicus</name>
    <name type="common">Clavibacter michiganensis subsp. sepedonicus</name>
    <dbReference type="NCBI Taxonomy" id="31964"/>
    <lineage>
        <taxon>Bacteria</taxon>
        <taxon>Bacillati</taxon>
        <taxon>Actinomycetota</taxon>
        <taxon>Actinomycetes</taxon>
        <taxon>Micrococcales</taxon>
        <taxon>Microbacteriaceae</taxon>
        <taxon>Clavibacter</taxon>
    </lineage>
</organism>
<dbReference type="EMBL" id="AM849035">
    <property type="protein sequence ID" value="CAQ03231.1"/>
    <property type="molecule type" value="Genomic_DNA"/>
</dbReference>
<feature type="compositionally biased region" description="Basic and acidic residues" evidence="1">
    <location>
        <begin position="80"/>
        <end position="93"/>
    </location>
</feature>
<proteinExistence type="predicted"/>
<dbReference type="HOGENOM" id="CLU_2394488_0_0_11"/>
<keyword evidence="2" id="KW-0614">Plasmid</keyword>
<accession>B0RJ42</accession>
<evidence type="ECO:0000313" key="3">
    <source>
        <dbReference type="Proteomes" id="UP000001318"/>
    </source>
</evidence>
<geneLocation type="plasmid" evidence="2 3">
    <name>pCS1</name>
</geneLocation>
<evidence type="ECO:0000313" key="2">
    <source>
        <dbReference type="EMBL" id="CAQ03231.1"/>
    </source>
</evidence>
<dbReference type="KEGG" id="cms:pCS0048"/>
<protein>
    <submittedName>
        <fullName evidence="2">Uncharacterized protein</fullName>
    </submittedName>
</protein>
<keyword evidence="3" id="KW-1185">Reference proteome</keyword>
<feature type="region of interest" description="Disordered" evidence="1">
    <location>
        <begin position="1"/>
        <end position="93"/>
    </location>
</feature>
<dbReference type="AlphaFoldDB" id="B0RJ42"/>
<feature type="compositionally biased region" description="Polar residues" evidence="1">
    <location>
        <begin position="69"/>
        <end position="78"/>
    </location>
</feature>
<gene>
    <name evidence="2" type="ordered locus">pCS0048</name>
</gene>
<evidence type="ECO:0000256" key="1">
    <source>
        <dbReference type="SAM" id="MobiDB-lite"/>
    </source>
</evidence>
<name>B0RJ42_CLASE</name>
<feature type="compositionally biased region" description="Basic and acidic residues" evidence="1">
    <location>
        <begin position="33"/>
        <end position="55"/>
    </location>
</feature>
<reference evidence="2 3" key="1">
    <citation type="journal article" date="2008" name="J. Bacteriol.">
        <title>Genome of the actinomycete plant pathogen Clavibacter michiganensis subsp. sepedonicus suggests recent niche adaptation.</title>
        <authorList>
            <person name="Bentley S.D."/>
            <person name="Corton C."/>
            <person name="Brown S.E."/>
            <person name="Barron A."/>
            <person name="Clark L."/>
            <person name="Doggett J."/>
            <person name="Harris B."/>
            <person name="Ormond D."/>
            <person name="Quail M.A."/>
            <person name="May G."/>
            <person name="Francis D."/>
            <person name="Knudson D."/>
            <person name="Parkhill J."/>
            <person name="Ishimaru C.A."/>
        </authorList>
    </citation>
    <scope>NUCLEOTIDE SEQUENCE [LARGE SCALE GENOMIC DNA]</scope>
    <source>
        <strain evidence="3">ATCC 33113 / DSM 20744 / JCM 9667 / LMG 2889 / ICMP 2535 / C-1</strain>
    </source>
</reference>